<protein>
    <submittedName>
        <fullName evidence="2">Uncharacterized protein</fullName>
    </submittedName>
</protein>
<keyword evidence="3" id="KW-1185">Reference proteome</keyword>
<reference evidence="2 3" key="1">
    <citation type="journal article" date="2012" name="Genome Biol.">
        <title>Sequencing three crocodilian genomes to illuminate the evolution of archosaurs and amniotes.</title>
        <authorList>
            <person name="St John J.A."/>
            <person name="Braun E.L."/>
            <person name="Isberg S.R."/>
            <person name="Miles L.G."/>
            <person name="Chong A.Y."/>
            <person name="Gongora J."/>
            <person name="Dalzell P."/>
            <person name="Moran C."/>
            <person name="Bed'hom B."/>
            <person name="Abzhanov A."/>
            <person name="Burgess S.C."/>
            <person name="Cooksey A.M."/>
            <person name="Castoe T.A."/>
            <person name="Crawford N.G."/>
            <person name="Densmore L.D."/>
            <person name="Drew J.C."/>
            <person name="Edwards S.V."/>
            <person name="Faircloth B.C."/>
            <person name="Fujita M.K."/>
            <person name="Greenwold M.J."/>
            <person name="Hoffmann F.G."/>
            <person name="Howard J.M."/>
            <person name="Iguchi T."/>
            <person name="Janes D.E."/>
            <person name="Khan S.Y."/>
            <person name="Kohno S."/>
            <person name="de Koning A.J."/>
            <person name="Lance S.L."/>
            <person name="McCarthy F.M."/>
            <person name="McCormack J.E."/>
            <person name="Merchant M.E."/>
            <person name="Peterson D.G."/>
            <person name="Pollock D.D."/>
            <person name="Pourmand N."/>
            <person name="Raney B.J."/>
            <person name="Roessler K.A."/>
            <person name="Sanford J.R."/>
            <person name="Sawyer R.H."/>
            <person name="Schmidt C.J."/>
            <person name="Triplett E.W."/>
            <person name="Tuberville T.D."/>
            <person name="Venegas-Anaya M."/>
            <person name="Howard J.T."/>
            <person name="Jarvis E.D."/>
            <person name="Guillette L.J.Jr."/>
            <person name="Glenn T.C."/>
            <person name="Green R.E."/>
            <person name="Ray D.A."/>
        </authorList>
    </citation>
    <scope>NUCLEOTIDE SEQUENCE [LARGE SCALE GENOMIC DNA]</scope>
    <source>
        <strain evidence="2">KSC_2009_1</strain>
    </source>
</reference>
<evidence type="ECO:0000256" key="1">
    <source>
        <dbReference type="SAM" id="MobiDB-lite"/>
    </source>
</evidence>
<dbReference type="Proteomes" id="UP000050525">
    <property type="component" value="Unassembled WGS sequence"/>
</dbReference>
<dbReference type="EMBL" id="AKHW03001049">
    <property type="protein sequence ID" value="KYO43856.1"/>
    <property type="molecule type" value="Genomic_DNA"/>
</dbReference>
<feature type="region of interest" description="Disordered" evidence="1">
    <location>
        <begin position="1"/>
        <end position="46"/>
    </location>
</feature>
<gene>
    <name evidence="2" type="ORF">Y1Q_0012830</name>
</gene>
<accession>A0A151P474</accession>
<comment type="caution">
    <text evidence="2">The sequence shown here is derived from an EMBL/GenBank/DDBJ whole genome shotgun (WGS) entry which is preliminary data.</text>
</comment>
<organism evidence="2 3">
    <name type="scientific">Alligator mississippiensis</name>
    <name type="common">American alligator</name>
    <dbReference type="NCBI Taxonomy" id="8496"/>
    <lineage>
        <taxon>Eukaryota</taxon>
        <taxon>Metazoa</taxon>
        <taxon>Chordata</taxon>
        <taxon>Craniata</taxon>
        <taxon>Vertebrata</taxon>
        <taxon>Euteleostomi</taxon>
        <taxon>Archelosauria</taxon>
        <taxon>Archosauria</taxon>
        <taxon>Crocodylia</taxon>
        <taxon>Alligatoridae</taxon>
        <taxon>Alligatorinae</taxon>
        <taxon>Alligator</taxon>
    </lineage>
</organism>
<dbReference type="AlphaFoldDB" id="A0A151P474"/>
<evidence type="ECO:0000313" key="3">
    <source>
        <dbReference type="Proteomes" id="UP000050525"/>
    </source>
</evidence>
<proteinExistence type="predicted"/>
<name>A0A151P474_ALLMI</name>
<sequence length="79" mass="8622">MVSELQHFPVHQLQSKGEEARKGPSPCSSTLHPGASTAEPGRAPGKAVITSRFSSPCYLLLGSQGYSKEKCMRIQWHLL</sequence>
<evidence type="ECO:0000313" key="2">
    <source>
        <dbReference type="EMBL" id="KYO43856.1"/>
    </source>
</evidence>